<gene>
    <name evidence="2" type="ORF">CBR_g34698</name>
</gene>
<dbReference type="EMBL" id="BFEA01000034">
    <property type="protein sequence ID" value="GBG62998.1"/>
    <property type="molecule type" value="Genomic_DNA"/>
</dbReference>
<feature type="compositionally biased region" description="Acidic residues" evidence="1">
    <location>
        <begin position="67"/>
        <end position="78"/>
    </location>
</feature>
<evidence type="ECO:0008006" key="4">
    <source>
        <dbReference type="Google" id="ProtNLM"/>
    </source>
</evidence>
<dbReference type="OrthoDB" id="2254302at2759"/>
<feature type="compositionally biased region" description="Gly residues" evidence="1">
    <location>
        <begin position="213"/>
        <end position="233"/>
    </location>
</feature>
<proteinExistence type="predicted"/>
<comment type="caution">
    <text evidence="2">The sequence shown here is derived from an EMBL/GenBank/DDBJ whole genome shotgun (WGS) entry which is preliminary data.</text>
</comment>
<keyword evidence="3" id="KW-1185">Reference proteome</keyword>
<feature type="compositionally biased region" description="Polar residues" evidence="1">
    <location>
        <begin position="587"/>
        <end position="596"/>
    </location>
</feature>
<feature type="compositionally biased region" description="Low complexity" evidence="1">
    <location>
        <begin position="174"/>
        <end position="193"/>
    </location>
</feature>
<protein>
    <recommendedName>
        <fullName evidence="4">CCHC-type domain-containing protein</fullName>
    </recommendedName>
</protein>
<feature type="compositionally biased region" description="Basic and acidic residues" evidence="1">
    <location>
        <begin position="601"/>
        <end position="613"/>
    </location>
</feature>
<name>A0A388JYY3_CHABU</name>
<evidence type="ECO:0000313" key="3">
    <source>
        <dbReference type="Proteomes" id="UP000265515"/>
    </source>
</evidence>
<feature type="region of interest" description="Disordered" evidence="1">
    <location>
        <begin position="563"/>
        <end position="650"/>
    </location>
</feature>
<sequence length="650" mass="72308">MDQVFHHQIKVERKKRKAVGTIQETNSVLGGVLSNMANEIKKLRERVTPSKVLTLTQPSGKRRKEEEDAEEEAEDGEPEGTGKLTKCQRKAKNIAIGGQGSGKGQVTQQAIVQYGQEPSTSTARCGQWPVGPPMGAWPGYFPIGSWPTQGQYPMLPQNQNLRGDQNTGQLQLTGQNQPGSSRQGGQNQNRSQGQGQGQGRGRGRNVGRNQGPGERGAGNRGSGYQGGNWGQLQGGANPVGQEYQQGYGRGYDQGYEGGFGRGNGSWNGQGFGRGWIVYSECICTHCGIKGHTVKRCHVRKLDERDGLITSNTDGEVFDRTGRAIDPESPGGTREKALRIAALGPNAPGMFRMRDPWEEEVMAQRGAVAGPSGPALRKRGQRRDQRVSRSLEELPIYRAGDNLRIFLRDLEEYSFKKEWGNREKIANVSGAGMYKRRIEGVVAGCTGWKVCKERLWKDMGTFPRDDVEDDLKFDGTNLDDFIESLQQAAERGEWNKEEKKKQLIARSEESEREEVKRIVEGSRTWKRITAELWMAYTQARQDQTRKERLQKKGLWIGREVVEPQEKGAENEEGDSVPLKRLKDKTRVSPKSSSQGSDQAEGDEQKEKEATEGRKGSMGANVVPRKRKLGKKRAIESGRKEVQEGGVKRREE</sequence>
<feature type="compositionally biased region" description="Basic and acidic residues" evidence="1">
    <location>
        <begin position="631"/>
        <end position="650"/>
    </location>
</feature>
<evidence type="ECO:0000313" key="2">
    <source>
        <dbReference type="EMBL" id="GBG62998.1"/>
    </source>
</evidence>
<reference evidence="2 3" key="1">
    <citation type="journal article" date="2018" name="Cell">
        <title>The Chara Genome: Secondary Complexity and Implications for Plant Terrestrialization.</title>
        <authorList>
            <person name="Nishiyama T."/>
            <person name="Sakayama H."/>
            <person name="Vries J.D."/>
            <person name="Buschmann H."/>
            <person name="Saint-Marcoux D."/>
            <person name="Ullrich K.K."/>
            <person name="Haas F.B."/>
            <person name="Vanderstraeten L."/>
            <person name="Becker D."/>
            <person name="Lang D."/>
            <person name="Vosolsobe S."/>
            <person name="Rombauts S."/>
            <person name="Wilhelmsson P.K.I."/>
            <person name="Janitza P."/>
            <person name="Kern R."/>
            <person name="Heyl A."/>
            <person name="Rumpler F."/>
            <person name="Villalobos L.I.A.C."/>
            <person name="Clay J.M."/>
            <person name="Skokan R."/>
            <person name="Toyoda A."/>
            <person name="Suzuki Y."/>
            <person name="Kagoshima H."/>
            <person name="Schijlen E."/>
            <person name="Tajeshwar N."/>
            <person name="Catarino B."/>
            <person name="Hetherington A.J."/>
            <person name="Saltykova A."/>
            <person name="Bonnot C."/>
            <person name="Breuninger H."/>
            <person name="Symeonidi A."/>
            <person name="Radhakrishnan G.V."/>
            <person name="Van Nieuwerburgh F."/>
            <person name="Deforce D."/>
            <person name="Chang C."/>
            <person name="Karol K.G."/>
            <person name="Hedrich R."/>
            <person name="Ulvskov P."/>
            <person name="Glockner G."/>
            <person name="Delwiche C.F."/>
            <person name="Petrasek J."/>
            <person name="Van de Peer Y."/>
            <person name="Friml J."/>
            <person name="Beilby M."/>
            <person name="Dolan L."/>
            <person name="Kohara Y."/>
            <person name="Sugano S."/>
            <person name="Fujiyama A."/>
            <person name="Delaux P.-M."/>
            <person name="Quint M."/>
            <person name="TheiBen G."/>
            <person name="Hagemann M."/>
            <person name="Harholt J."/>
            <person name="Dunand C."/>
            <person name="Zachgo S."/>
            <person name="Langdale J."/>
            <person name="Maumus F."/>
            <person name="Straeten D.V.D."/>
            <person name="Gould S.B."/>
            <person name="Rensing S.A."/>
        </authorList>
    </citation>
    <scope>NUCLEOTIDE SEQUENCE [LARGE SCALE GENOMIC DNA]</scope>
    <source>
        <strain evidence="2 3">S276</strain>
    </source>
</reference>
<dbReference type="AlphaFoldDB" id="A0A388JYY3"/>
<dbReference type="Proteomes" id="UP000265515">
    <property type="component" value="Unassembled WGS sequence"/>
</dbReference>
<evidence type="ECO:0000256" key="1">
    <source>
        <dbReference type="SAM" id="MobiDB-lite"/>
    </source>
</evidence>
<dbReference type="Gramene" id="GBG62998">
    <property type="protein sequence ID" value="GBG62998"/>
    <property type="gene ID" value="CBR_g34698"/>
</dbReference>
<accession>A0A388JYY3</accession>
<feature type="region of interest" description="Disordered" evidence="1">
    <location>
        <begin position="151"/>
        <end position="245"/>
    </location>
</feature>
<organism evidence="2 3">
    <name type="scientific">Chara braunii</name>
    <name type="common">Braun's stonewort</name>
    <dbReference type="NCBI Taxonomy" id="69332"/>
    <lineage>
        <taxon>Eukaryota</taxon>
        <taxon>Viridiplantae</taxon>
        <taxon>Streptophyta</taxon>
        <taxon>Charophyceae</taxon>
        <taxon>Charales</taxon>
        <taxon>Characeae</taxon>
        <taxon>Chara</taxon>
    </lineage>
</organism>
<feature type="compositionally biased region" description="Polar residues" evidence="1">
    <location>
        <begin position="151"/>
        <end position="173"/>
    </location>
</feature>
<feature type="region of interest" description="Disordered" evidence="1">
    <location>
        <begin position="49"/>
        <end position="86"/>
    </location>
</feature>